<feature type="binding site" evidence="12">
    <location>
        <position position="407"/>
    </location>
    <ligand>
        <name>homogentisate</name>
        <dbReference type="ChEBI" id="CHEBI:16169"/>
    </ligand>
</feature>
<dbReference type="Pfam" id="PF04209">
    <property type="entry name" value="HgmA_C"/>
    <property type="match status" value="1"/>
</dbReference>
<comment type="cofactor">
    <cofactor evidence="1 12">
        <name>Fe cation</name>
        <dbReference type="ChEBI" id="CHEBI:24875"/>
    </cofactor>
</comment>
<comment type="pathway">
    <text evidence="2">Amino-acid degradation; L-phenylalanine degradation; acetoacetate and fumarate from L-phenylalanine: step 4/6.</text>
</comment>
<evidence type="ECO:0000256" key="10">
    <source>
        <dbReference type="ARBA" id="ARBA00023232"/>
    </source>
</evidence>
<sequence>MSETKDQQHPNNNNIDDKDKDKDMYQTGFGNTFESQVLTGALPVGQNNPRLVPYNLYTEQLSGTAFTAPRCENRRVWLYRIQPSVVQQGDTTVRALAADEEQGQTSPCYFGGCAPQDCQAQVNPLRWRPFPTIHPAHEKVDFVQGMQLMCHGGDPSTKHGLAIYMYSFGASMKNEKKLSTSHTQPPPPRAMYNADGDFLLVPQQGTLEVVTEMGKLLVEPCEICVIPRGMVFQINLESSDGEEEEDEEAARGYVLEIYNGGFQLPELGPIGSNGLANARDFLYPKASCVSSPLEYKTPHQIVIKMDARLYEKTSPHSPFNVVAWHGNYLPYKYDLRRFCAVNSVTYDHLDPSIYTVLTCQTDHAGTALADFVIFPPRIMATDPNTFRPPWFHRNTMSEFMGLIQGKYDAKEDFVAGGASLHNCMTPHGPDTDTYNKATNDPCDSPTKFDGGLAFMFETCLPLKVAPAALENPAWREMTYAECWQGLADNFTGWDALQKQQQKKK</sequence>
<keyword evidence="7" id="KW-0223">Dioxygenase</keyword>
<keyword evidence="5 12" id="KW-0479">Metal-binding</keyword>
<evidence type="ECO:0000256" key="11">
    <source>
        <dbReference type="PIRSR" id="PIRSR605708-1"/>
    </source>
</evidence>
<keyword evidence="10" id="KW-0585">Phenylalanine catabolism</keyword>
<evidence type="ECO:0000256" key="8">
    <source>
        <dbReference type="ARBA" id="ARBA00023002"/>
    </source>
</evidence>
<evidence type="ECO:0000256" key="13">
    <source>
        <dbReference type="SAM" id="MobiDB-lite"/>
    </source>
</evidence>
<evidence type="ECO:0000256" key="3">
    <source>
        <dbReference type="ARBA" id="ARBA00007757"/>
    </source>
</evidence>
<evidence type="ECO:0000259" key="15">
    <source>
        <dbReference type="Pfam" id="PF20510"/>
    </source>
</evidence>
<dbReference type="GO" id="GO:0006572">
    <property type="term" value="P:L-tyrosine catabolic process"/>
    <property type="evidence" value="ECO:0007669"/>
    <property type="project" value="UniProtKB-KW"/>
</dbReference>
<dbReference type="GO" id="GO:0046872">
    <property type="term" value="F:metal ion binding"/>
    <property type="evidence" value="ECO:0007669"/>
    <property type="project" value="UniProtKB-KW"/>
</dbReference>
<dbReference type="EMBL" id="HBIM01001514">
    <property type="protein sequence ID" value="CAE0403100.1"/>
    <property type="molecule type" value="Transcribed_RNA"/>
</dbReference>
<feature type="domain" description="Homogentisate 1,2-dioxygenase N-terminal" evidence="15">
    <location>
        <begin position="24"/>
        <end position="335"/>
    </location>
</feature>
<dbReference type="UniPathway" id="UPA00139">
    <property type="reaction ID" value="UER00339"/>
</dbReference>
<accession>A0A7S3KWR8</accession>
<reference evidence="16" key="1">
    <citation type="submission" date="2021-01" db="EMBL/GenBank/DDBJ databases">
        <authorList>
            <person name="Corre E."/>
            <person name="Pelletier E."/>
            <person name="Niang G."/>
            <person name="Scheremetjew M."/>
            <person name="Finn R."/>
            <person name="Kale V."/>
            <person name="Holt S."/>
            <person name="Cochrane G."/>
            <person name="Meng A."/>
            <person name="Brown T."/>
            <person name="Cohen L."/>
        </authorList>
    </citation>
    <scope>NUCLEOTIDE SEQUENCE</scope>
    <source>
        <strain evidence="16">CCMP127</strain>
    </source>
</reference>
<evidence type="ECO:0000256" key="2">
    <source>
        <dbReference type="ARBA" id="ARBA00004704"/>
    </source>
</evidence>
<protein>
    <recommendedName>
        <fullName evidence="4">homogentisate 1,2-dioxygenase</fullName>
        <ecNumber evidence="4">1.13.11.5</ecNumber>
    </recommendedName>
</protein>
<feature type="binding site" evidence="12">
    <location>
        <position position="427"/>
    </location>
    <ligand>
        <name>homogentisate</name>
        <dbReference type="ChEBI" id="CHEBI:16169"/>
    </ligand>
</feature>
<comment type="similarity">
    <text evidence="3">Belongs to the homogentisate dioxygenase family.</text>
</comment>
<dbReference type="FunFam" id="2.60.120.10:FF:000034">
    <property type="entry name" value="Homogentisate 1,2-dioxygenase"/>
    <property type="match status" value="1"/>
</dbReference>
<feature type="binding site" evidence="12">
    <location>
        <position position="398"/>
    </location>
    <ligand>
        <name>Fe cation</name>
        <dbReference type="ChEBI" id="CHEBI:24875"/>
    </ligand>
</feature>
<dbReference type="CDD" id="cd07000">
    <property type="entry name" value="cupin_HGO_N"/>
    <property type="match status" value="1"/>
</dbReference>
<keyword evidence="6" id="KW-0828">Tyrosine catabolism</keyword>
<feature type="binding site" evidence="12">
    <location>
        <position position="392"/>
    </location>
    <ligand>
        <name>Fe cation</name>
        <dbReference type="ChEBI" id="CHEBI:24875"/>
    </ligand>
</feature>
<dbReference type="PANTHER" id="PTHR11056">
    <property type="entry name" value="HOMOGENTISATE 1,2-DIOXYGENASE"/>
    <property type="match status" value="1"/>
</dbReference>
<feature type="active site" description="Proton acceptor" evidence="11">
    <location>
        <position position="348"/>
    </location>
</feature>
<keyword evidence="8" id="KW-0560">Oxidoreductase</keyword>
<keyword evidence="9 12" id="KW-0408">Iron</keyword>
<evidence type="ECO:0000256" key="9">
    <source>
        <dbReference type="ARBA" id="ARBA00023004"/>
    </source>
</evidence>
<organism evidence="16">
    <name type="scientific">Amphora coffeiformis</name>
    <dbReference type="NCBI Taxonomy" id="265554"/>
    <lineage>
        <taxon>Eukaryota</taxon>
        <taxon>Sar</taxon>
        <taxon>Stramenopiles</taxon>
        <taxon>Ochrophyta</taxon>
        <taxon>Bacillariophyta</taxon>
        <taxon>Bacillariophyceae</taxon>
        <taxon>Bacillariophycidae</taxon>
        <taxon>Thalassiophysales</taxon>
        <taxon>Catenulaceae</taxon>
        <taxon>Amphora</taxon>
    </lineage>
</organism>
<dbReference type="InterPro" id="IPR046452">
    <property type="entry name" value="HgmA_N"/>
</dbReference>
<dbReference type="Gene3D" id="2.60.120.10">
    <property type="entry name" value="Jelly Rolls"/>
    <property type="match status" value="1"/>
</dbReference>
<dbReference type="InterPro" id="IPR011051">
    <property type="entry name" value="RmlC_Cupin_sf"/>
</dbReference>
<evidence type="ECO:0000259" key="14">
    <source>
        <dbReference type="Pfam" id="PF04209"/>
    </source>
</evidence>
<evidence type="ECO:0000256" key="7">
    <source>
        <dbReference type="ARBA" id="ARBA00022964"/>
    </source>
</evidence>
<feature type="region of interest" description="Disordered" evidence="13">
    <location>
        <begin position="1"/>
        <end position="28"/>
    </location>
</feature>
<evidence type="ECO:0000256" key="6">
    <source>
        <dbReference type="ARBA" id="ARBA00022878"/>
    </source>
</evidence>
<evidence type="ECO:0000256" key="5">
    <source>
        <dbReference type="ARBA" id="ARBA00022723"/>
    </source>
</evidence>
<dbReference type="NCBIfam" id="TIGR01015">
    <property type="entry name" value="hmgA"/>
    <property type="match status" value="1"/>
</dbReference>
<dbReference type="PANTHER" id="PTHR11056:SF0">
    <property type="entry name" value="HOMOGENTISATE 1,2-DIOXYGENASE"/>
    <property type="match status" value="1"/>
</dbReference>
<gene>
    <name evidence="16" type="ORF">ACOF00016_LOCUS1323</name>
</gene>
<dbReference type="InterPro" id="IPR005708">
    <property type="entry name" value="Homogentis_dOase"/>
</dbReference>
<feature type="compositionally biased region" description="Basic and acidic residues" evidence="13">
    <location>
        <begin position="15"/>
        <end position="24"/>
    </location>
</feature>
<evidence type="ECO:0000313" key="16">
    <source>
        <dbReference type="EMBL" id="CAE0403100.1"/>
    </source>
</evidence>
<dbReference type="SUPFAM" id="SSF51182">
    <property type="entry name" value="RmlC-like cupins"/>
    <property type="match status" value="1"/>
</dbReference>
<proteinExistence type="inferred from homology"/>
<evidence type="ECO:0000256" key="1">
    <source>
        <dbReference type="ARBA" id="ARBA00001962"/>
    </source>
</evidence>
<dbReference type="EC" id="1.13.11.5" evidence="4"/>
<dbReference type="GO" id="GO:0006559">
    <property type="term" value="P:L-phenylalanine catabolic process"/>
    <property type="evidence" value="ECO:0007669"/>
    <property type="project" value="UniProtKB-UniPathway"/>
</dbReference>
<name>A0A7S3KWR8_9STRA</name>
<dbReference type="InterPro" id="IPR046451">
    <property type="entry name" value="HgmA_C"/>
</dbReference>
<evidence type="ECO:0000256" key="4">
    <source>
        <dbReference type="ARBA" id="ARBA00013127"/>
    </source>
</evidence>
<dbReference type="GO" id="GO:0005737">
    <property type="term" value="C:cytoplasm"/>
    <property type="evidence" value="ECO:0007669"/>
    <property type="project" value="TreeGrafter"/>
</dbReference>
<evidence type="ECO:0000256" key="12">
    <source>
        <dbReference type="PIRSR" id="PIRSR605708-2"/>
    </source>
</evidence>
<dbReference type="InterPro" id="IPR014710">
    <property type="entry name" value="RmlC-like_jellyroll"/>
</dbReference>
<dbReference type="AlphaFoldDB" id="A0A7S3KWR8"/>
<feature type="binding site" evidence="12">
    <location>
        <position position="427"/>
    </location>
    <ligand>
        <name>Fe cation</name>
        <dbReference type="ChEBI" id="CHEBI:24875"/>
    </ligand>
</feature>
<feature type="domain" description="Homogentisate 1,2-dioxygenase C-terminal" evidence="14">
    <location>
        <begin position="336"/>
        <end position="490"/>
    </location>
</feature>
<dbReference type="GO" id="GO:0004411">
    <property type="term" value="F:homogentisate 1,2-dioxygenase activity"/>
    <property type="evidence" value="ECO:0007669"/>
    <property type="project" value="UniProtKB-EC"/>
</dbReference>
<dbReference type="Pfam" id="PF20510">
    <property type="entry name" value="HgmA_N"/>
    <property type="match status" value="1"/>
</dbReference>